<gene>
    <name evidence="1" type="ordered locus">P9515_15321</name>
</gene>
<dbReference type="AlphaFoldDB" id="A2BY78"/>
<name>A2BY78_PROM5</name>
<protein>
    <submittedName>
        <fullName evidence="1">Uncharacterized protein</fullName>
    </submittedName>
</protein>
<evidence type="ECO:0000313" key="2">
    <source>
        <dbReference type="Proteomes" id="UP000001589"/>
    </source>
</evidence>
<dbReference type="EMBL" id="CP000552">
    <property type="protein sequence ID" value="ABM72739.1"/>
    <property type="molecule type" value="Genomic_DNA"/>
</dbReference>
<proteinExistence type="predicted"/>
<sequence>MLIFKNILKSEMKISKQLKKLKNLNVEAENCLTRDEAKKIINKAIKAQSKITF</sequence>
<organism evidence="1 2">
    <name type="scientific">Prochlorococcus marinus (strain MIT 9515)</name>
    <dbReference type="NCBI Taxonomy" id="167542"/>
    <lineage>
        <taxon>Bacteria</taxon>
        <taxon>Bacillati</taxon>
        <taxon>Cyanobacteriota</taxon>
        <taxon>Cyanophyceae</taxon>
        <taxon>Synechococcales</taxon>
        <taxon>Prochlorococcaceae</taxon>
        <taxon>Prochlorococcus</taxon>
    </lineage>
</organism>
<dbReference type="STRING" id="167542.P9515_15321"/>
<dbReference type="HOGENOM" id="CLU_210395_1_0_3"/>
<evidence type="ECO:0000313" key="1">
    <source>
        <dbReference type="EMBL" id="ABM72739.1"/>
    </source>
</evidence>
<dbReference type="Proteomes" id="UP000001589">
    <property type="component" value="Chromosome"/>
</dbReference>
<dbReference type="KEGG" id="pmc:P9515_15321"/>
<reference evidence="1 2" key="1">
    <citation type="journal article" date="2007" name="PLoS Genet.">
        <title>Patterns and implications of gene gain and loss in the evolution of Prochlorococcus.</title>
        <authorList>
            <person name="Kettler G.C."/>
            <person name="Martiny A.C."/>
            <person name="Huang K."/>
            <person name="Zucker J."/>
            <person name="Coleman M.L."/>
            <person name="Rodrigue S."/>
            <person name="Chen F."/>
            <person name="Lapidus A."/>
            <person name="Ferriera S."/>
            <person name="Johnson J."/>
            <person name="Steglich C."/>
            <person name="Church G.M."/>
            <person name="Richardson P."/>
            <person name="Chisholm S.W."/>
        </authorList>
    </citation>
    <scope>NUCLEOTIDE SEQUENCE [LARGE SCALE GENOMIC DNA]</scope>
    <source>
        <strain evidence="1 2">MIT 9515</strain>
    </source>
</reference>
<accession>A2BY78</accession>